<dbReference type="Gene3D" id="2.60.40.3710">
    <property type="match status" value="2"/>
</dbReference>
<comment type="caution">
    <text evidence="3">The sequence shown here is derived from an EMBL/GenBank/DDBJ whole genome shotgun (WGS) entry which is preliminary data.</text>
</comment>
<gene>
    <name evidence="3" type="ORF">EHO61_10235</name>
</gene>
<dbReference type="OrthoDB" id="343030at2"/>
<dbReference type="Proteomes" id="UP000297855">
    <property type="component" value="Unassembled WGS sequence"/>
</dbReference>
<dbReference type="Pfam" id="PF13205">
    <property type="entry name" value="Big_5"/>
    <property type="match status" value="3"/>
</dbReference>
<accession>A0A4R9GN51</accession>
<dbReference type="InterPro" id="IPR032812">
    <property type="entry name" value="SbsA_Ig"/>
</dbReference>
<sequence>MNIQFFKYNISLFSVLCIVVSLGHCQKLSNKLLKLDPFIGESLPPKVLFSNPTSGAQNLPTNQQFSVGFSRAMNTNSCQTAFTMSPSTSGFFSNTSGIILTFSPSAALNNGTYTFTLTKACEDTNGLDIENPFSASVAIGGSASSGTLGSNPGVTNMYVYAGTSAACNVAGATLSDFLNGSVLNACMGNPNQNQIVINFSRAMDPNSTTAAISISPSVSGSYVWASSSVLTFTPDNPLAYNQRYTFTVGGSAADSGGTLMKQSVQGSFLVGSGNAAPSLSSATVLAGSLAGCQAGIGSASNIITGNVTSACLGNPTSNTIVFNFSLPMDPQSAQNAITFSPAISGSFTWSGGNQTLTFVSDTTLGFGTRYTVALATSALSSSLVPLPQAVSASFVAGGINPSPSVQAIGVVSQPGCAQSFPGSGSSTGGNWSLGFCWWDYSQQVLSPSAYQFRGGDDGKNDAASCSDQTTDDFRIIFNNYMNTGATISAISLSRITGTSTVIRLSTWTWKDCQASYPYGCRVVDLVFSEIESSCGGSSAFGSSGDYNMTNAGLDFTSAIPYTTITVDPNGPVYSLQVANSATDIYGRALAAPFSFSFVSQ</sequence>
<feature type="domain" description="SbsA Ig-like" evidence="2">
    <location>
        <begin position="315"/>
        <end position="378"/>
    </location>
</feature>
<feature type="domain" description="SbsA Ig-like" evidence="2">
    <location>
        <begin position="191"/>
        <end position="264"/>
    </location>
</feature>
<evidence type="ECO:0000313" key="4">
    <source>
        <dbReference type="Proteomes" id="UP000297855"/>
    </source>
</evidence>
<evidence type="ECO:0000259" key="2">
    <source>
        <dbReference type="Pfam" id="PF13205"/>
    </source>
</evidence>
<evidence type="ECO:0000313" key="3">
    <source>
        <dbReference type="EMBL" id="TGK17846.1"/>
    </source>
</evidence>
<dbReference type="AlphaFoldDB" id="A0A4R9GN51"/>
<keyword evidence="1" id="KW-0732">Signal</keyword>
<proteinExistence type="predicted"/>
<keyword evidence="4" id="KW-1185">Reference proteome</keyword>
<protein>
    <recommendedName>
        <fullName evidence="2">SbsA Ig-like domain-containing protein</fullName>
    </recommendedName>
</protein>
<name>A0A4R9GN51_9LEPT</name>
<organism evidence="3 4">
    <name type="scientific">Leptospira fluminis</name>
    <dbReference type="NCBI Taxonomy" id="2484979"/>
    <lineage>
        <taxon>Bacteria</taxon>
        <taxon>Pseudomonadati</taxon>
        <taxon>Spirochaetota</taxon>
        <taxon>Spirochaetia</taxon>
        <taxon>Leptospirales</taxon>
        <taxon>Leptospiraceae</taxon>
        <taxon>Leptospira</taxon>
    </lineage>
</organism>
<dbReference type="RefSeq" id="WP_135813513.1">
    <property type="nucleotide sequence ID" value="NZ_RQEV01000011.1"/>
</dbReference>
<reference evidence="3" key="1">
    <citation type="journal article" date="2019" name="PLoS Negl. Trop. Dis.">
        <title>Revisiting the worldwide diversity of Leptospira species in the environment.</title>
        <authorList>
            <person name="Vincent A.T."/>
            <person name="Schiettekatte O."/>
            <person name="Bourhy P."/>
            <person name="Veyrier F.J."/>
            <person name="Picardeau M."/>
        </authorList>
    </citation>
    <scope>NUCLEOTIDE SEQUENCE [LARGE SCALE GENOMIC DNA]</scope>
    <source>
        <strain evidence="3">SCS5</strain>
    </source>
</reference>
<feature type="domain" description="SbsA Ig-like" evidence="2">
    <location>
        <begin position="44"/>
        <end position="131"/>
    </location>
</feature>
<dbReference type="EMBL" id="RQEV01000011">
    <property type="protein sequence ID" value="TGK17846.1"/>
    <property type="molecule type" value="Genomic_DNA"/>
</dbReference>
<evidence type="ECO:0000256" key="1">
    <source>
        <dbReference type="ARBA" id="ARBA00022729"/>
    </source>
</evidence>